<organism evidence="1 2">
    <name type="scientific">Mycena albidolilacea</name>
    <dbReference type="NCBI Taxonomy" id="1033008"/>
    <lineage>
        <taxon>Eukaryota</taxon>
        <taxon>Fungi</taxon>
        <taxon>Dikarya</taxon>
        <taxon>Basidiomycota</taxon>
        <taxon>Agaricomycotina</taxon>
        <taxon>Agaricomycetes</taxon>
        <taxon>Agaricomycetidae</taxon>
        <taxon>Agaricales</taxon>
        <taxon>Marasmiineae</taxon>
        <taxon>Mycenaceae</taxon>
        <taxon>Mycena</taxon>
    </lineage>
</organism>
<reference evidence="1" key="1">
    <citation type="submission" date="2023-03" db="EMBL/GenBank/DDBJ databases">
        <title>Massive genome expansion in bonnet fungi (Mycena s.s.) driven by repeated elements and novel gene families across ecological guilds.</title>
        <authorList>
            <consortium name="Lawrence Berkeley National Laboratory"/>
            <person name="Harder C.B."/>
            <person name="Miyauchi S."/>
            <person name="Viragh M."/>
            <person name="Kuo A."/>
            <person name="Thoen E."/>
            <person name="Andreopoulos B."/>
            <person name="Lu D."/>
            <person name="Skrede I."/>
            <person name="Drula E."/>
            <person name="Henrissat B."/>
            <person name="Morin E."/>
            <person name="Kohler A."/>
            <person name="Barry K."/>
            <person name="LaButti K."/>
            <person name="Morin E."/>
            <person name="Salamov A."/>
            <person name="Lipzen A."/>
            <person name="Mereny Z."/>
            <person name="Hegedus B."/>
            <person name="Baldrian P."/>
            <person name="Stursova M."/>
            <person name="Weitz H."/>
            <person name="Taylor A."/>
            <person name="Grigoriev I.V."/>
            <person name="Nagy L.G."/>
            <person name="Martin F."/>
            <person name="Kauserud H."/>
        </authorList>
    </citation>
    <scope>NUCLEOTIDE SEQUENCE</scope>
    <source>
        <strain evidence="1">CBHHK002</strain>
    </source>
</reference>
<evidence type="ECO:0000313" key="2">
    <source>
        <dbReference type="Proteomes" id="UP001218218"/>
    </source>
</evidence>
<accession>A0AAD6ZM17</accession>
<gene>
    <name evidence="1" type="ORF">DFH08DRAFT_1023976</name>
</gene>
<feature type="non-terminal residue" evidence="1">
    <location>
        <position position="1"/>
    </location>
</feature>
<dbReference type="Proteomes" id="UP001218218">
    <property type="component" value="Unassembled WGS sequence"/>
</dbReference>
<comment type="caution">
    <text evidence="1">The sequence shown here is derived from an EMBL/GenBank/DDBJ whole genome shotgun (WGS) entry which is preliminary data.</text>
</comment>
<protein>
    <submittedName>
        <fullName evidence="1">Uncharacterized protein</fullName>
    </submittedName>
</protein>
<evidence type="ECO:0000313" key="1">
    <source>
        <dbReference type="EMBL" id="KAJ7328459.1"/>
    </source>
</evidence>
<feature type="non-terminal residue" evidence="1">
    <location>
        <position position="86"/>
    </location>
</feature>
<dbReference type="EMBL" id="JARIHO010000039">
    <property type="protein sequence ID" value="KAJ7328459.1"/>
    <property type="molecule type" value="Genomic_DNA"/>
</dbReference>
<sequence>YQCALNELKGLVVTWMFELSKVHMGDTGYKFWKHITKALQAWSKGVRLALNRYNDATVKLSPPRTRLSWEQIISYVFLVDFDLLQE</sequence>
<keyword evidence="2" id="KW-1185">Reference proteome</keyword>
<name>A0AAD6ZM17_9AGAR</name>
<dbReference type="AlphaFoldDB" id="A0AAD6ZM17"/>
<proteinExistence type="predicted"/>